<comment type="caution">
    <text evidence="1">The sequence shown here is derived from an EMBL/GenBank/DDBJ whole genome shotgun (WGS) entry which is preliminary data.</text>
</comment>
<evidence type="ECO:0000313" key="1">
    <source>
        <dbReference type="EMBL" id="GBG06117.1"/>
    </source>
</evidence>
<gene>
    <name evidence="1" type="ORF">PAT3040_00621</name>
</gene>
<dbReference type="EMBL" id="BDQX01000036">
    <property type="protein sequence ID" value="GBG06117.1"/>
    <property type="molecule type" value="Genomic_DNA"/>
</dbReference>
<dbReference type="Proteomes" id="UP000245202">
    <property type="component" value="Unassembled WGS sequence"/>
</dbReference>
<dbReference type="Pfam" id="PF08876">
    <property type="entry name" value="DUF1836"/>
    <property type="match status" value="1"/>
</dbReference>
<proteinExistence type="predicted"/>
<reference evidence="1 2" key="1">
    <citation type="submission" date="2017-08" db="EMBL/GenBank/DDBJ databases">
        <title>Substantial Increase in Enzyme Production by Combined Drug-Resistance Mutations in Paenibacillus agaridevorans.</title>
        <authorList>
            <person name="Tanaka Y."/>
            <person name="Funane K."/>
            <person name="Hosaka T."/>
            <person name="Shiwa Y."/>
            <person name="Fujita N."/>
            <person name="Miyazaki T."/>
            <person name="Yoshikawa H."/>
            <person name="Murakami K."/>
            <person name="Kasahara K."/>
            <person name="Inaoka T."/>
            <person name="Hiraga Y."/>
            <person name="Ochi K."/>
        </authorList>
    </citation>
    <scope>NUCLEOTIDE SEQUENCE [LARGE SCALE GENOMIC DNA]</scope>
    <source>
        <strain evidence="1 2">T-3040</strain>
    </source>
</reference>
<dbReference type="PANTHER" id="PTHR40056">
    <property type="entry name" value="HYPOTHETICAL CYTOSOLIC PROTEIN"/>
    <property type="match status" value="1"/>
</dbReference>
<dbReference type="PANTHER" id="PTHR40056:SF1">
    <property type="entry name" value="DUF1836 DOMAIN-CONTAINING PROTEIN"/>
    <property type="match status" value="1"/>
</dbReference>
<keyword evidence="2" id="KW-1185">Reference proteome</keyword>
<organism evidence="1 2">
    <name type="scientific">Paenibacillus agaridevorans</name>
    <dbReference type="NCBI Taxonomy" id="171404"/>
    <lineage>
        <taxon>Bacteria</taxon>
        <taxon>Bacillati</taxon>
        <taxon>Bacillota</taxon>
        <taxon>Bacilli</taxon>
        <taxon>Bacillales</taxon>
        <taxon>Paenibacillaceae</taxon>
        <taxon>Paenibacillus</taxon>
    </lineage>
</organism>
<name>A0A2R5EHY3_9BACL</name>
<dbReference type="InterPro" id="IPR014975">
    <property type="entry name" value="DUF1836"/>
</dbReference>
<protein>
    <recommendedName>
        <fullName evidence="3">DUF1836 domain-containing protein</fullName>
    </recommendedName>
</protein>
<evidence type="ECO:0000313" key="2">
    <source>
        <dbReference type="Proteomes" id="UP000245202"/>
    </source>
</evidence>
<dbReference type="AlphaFoldDB" id="A0A2R5EHY3"/>
<dbReference type="RefSeq" id="WP_179215502.1">
    <property type="nucleotide sequence ID" value="NZ_BDQX01000036.1"/>
</dbReference>
<evidence type="ECO:0008006" key="3">
    <source>
        <dbReference type="Google" id="ProtNLM"/>
    </source>
</evidence>
<sequence>MDGFSLTRAEVGHLLMAMESGGQEQPADIMQKAWSARSQTRRLNDHPVLSEPLPAIAMKLMKSGTPKGLSLHEIAELGQLVEFASPSATSMQNWVKRDFKSIFVCPQAGKKYAPGQAALLYMIDDLKSSLDFESIRNLFAILFGKPDCREGSSAKPFIEPVALYKSYAALYEEMKVLGRSGVRIGSQLEEHVRMRADKAANLLALGTEPEREALRNFLLVAVISVQSAYCQALARRYSEATLFLGGH</sequence>
<accession>A0A2R5EHY3</accession>